<accession>A0A9P4K081</accession>
<evidence type="ECO:0000256" key="7">
    <source>
        <dbReference type="SAM" id="Phobius"/>
    </source>
</evidence>
<proteinExistence type="inferred from homology"/>
<evidence type="ECO:0000256" key="3">
    <source>
        <dbReference type="ARBA" id="ARBA00022692"/>
    </source>
</evidence>
<evidence type="ECO:0000256" key="4">
    <source>
        <dbReference type="ARBA" id="ARBA00022989"/>
    </source>
</evidence>
<keyword evidence="4 7" id="KW-1133">Transmembrane helix</keyword>
<dbReference type="PANTHER" id="PTHR11654">
    <property type="entry name" value="OLIGOPEPTIDE TRANSPORTER-RELATED"/>
    <property type="match status" value="1"/>
</dbReference>
<dbReference type="Proteomes" id="UP000800093">
    <property type="component" value="Unassembled WGS sequence"/>
</dbReference>
<evidence type="ECO:0000313" key="9">
    <source>
        <dbReference type="Proteomes" id="UP000800093"/>
    </source>
</evidence>
<keyword evidence="3 7" id="KW-0812">Transmembrane</keyword>
<feature type="transmembrane region" description="Helical" evidence="7">
    <location>
        <begin position="293"/>
        <end position="314"/>
    </location>
</feature>
<feature type="transmembrane region" description="Helical" evidence="7">
    <location>
        <begin position="210"/>
        <end position="235"/>
    </location>
</feature>
<keyword evidence="9" id="KW-1185">Reference proteome</keyword>
<dbReference type="GO" id="GO:0022857">
    <property type="term" value="F:transmembrane transporter activity"/>
    <property type="evidence" value="ECO:0007669"/>
    <property type="project" value="InterPro"/>
</dbReference>
<evidence type="ECO:0000313" key="8">
    <source>
        <dbReference type="EMBL" id="KAF2258303.1"/>
    </source>
</evidence>
<feature type="compositionally biased region" description="Polar residues" evidence="6">
    <location>
        <begin position="17"/>
        <end position="26"/>
    </location>
</feature>
<sequence length="362" mass="40150">MGQNPGVRTRPLGLISTPKNPVNSTENKPRRFILRLGSAEHSNVDDYEPHQQLGCTSDGFIKSTPILLRSDCSDGVAKPKFHSTKGHDRRIHALIHEVDDIPPTAWLLTFTGALSQLARYGITVAWQNYLQNPRDGVMPGALELGQAKATTIRDAYLFFQYLTPSVFAVVLDAWIGRYKTIMLSLALLVVGYLMSMLTALSATLEYGAGVGGLAAAMVFIGLGQGGISAIQYPFIRDQIPEIETRVKKNKRGELVAMNQKLTIQYVFNGYYWMVNVASLFSIPTALMEKHIDFWAVYLLPICIPIVSTAPVIICKKRLVKLPPQGNVLPHASQVIWIAIRSRFRLTAANPEYRAAPHKHDVL</sequence>
<organism evidence="8 9">
    <name type="scientific">Lojkania enalia</name>
    <dbReference type="NCBI Taxonomy" id="147567"/>
    <lineage>
        <taxon>Eukaryota</taxon>
        <taxon>Fungi</taxon>
        <taxon>Dikarya</taxon>
        <taxon>Ascomycota</taxon>
        <taxon>Pezizomycotina</taxon>
        <taxon>Dothideomycetes</taxon>
        <taxon>Pleosporomycetidae</taxon>
        <taxon>Pleosporales</taxon>
        <taxon>Pleosporales incertae sedis</taxon>
        <taxon>Lojkania</taxon>
    </lineage>
</organism>
<dbReference type="Gene3D" id="1.20.1250.20">
    <property type="entry name" value="MFS general substrate transporter like domains"/>
    <property type="match status" value="1"/>
</dbReference>
<evidence type="ECO:0000256" key="2">
    <source>
        <dbReference type="ARBA" id="ARBA00005982"/>
    </source>
</evidence>
<dbReference type="Pfam" id="PF00854">
    <property type="entry name" value="PTR2"/>
    <property type="match status" value="1"/>
</dbReference>
<dbReference type="EMBL" id="ML986770">
    <property type="protein sequence ID" value="KAF2258303.1"/>
    <property type="molecule type" value="Genomic_DNA"/>
</dbReference>
<comment type="subcellular location">
    <subcellularLocation>
        <location evidence="1">Membrane</location>
        <topology evidence="1">Multi-pass membrane protein</topology>
    </subcellularLocation>
</comment>
<comment type="caution">
    <text evidence="8">The sequence shown here is derived from an EMBL/GenBank/DDBJ whole genome shotgun (WGS) entry which is preliminary data.</text>
</comment>
<dbReference type="GO" id="GO:0016020">
    <property type="term" value="C:membrane"/>
    <property type="evidence" value="ECO:0007669"/>
    <property type="project" value="UniProtKB-SubCell"/>
</dbReference>
<dbReference type="OrthoDB" id="3795679at2759"/>
<feature type="region of interest" description="Disordered" evidence="6">
    <location>
        <begin position="1"/>
        <end position="27"/>
    </location>
</feature>
<feature type="transmembrane region" description="Helical" evidence="7">
    <location>
        <begin position="269"/>
        <end position="287"/>
    </location>
</feature>
<name>A0A9P4K081_9PLEO</name>
<dbReference type="InterPro" id="IPR000109">
    <property type="entry name" value="POT_fam"/>
</dbReference>
<feature type="transmembrane region" description="Helical" evidence="7">
    <location>
        <begin position="182"/>
        <end position="204"/>
    </location>
</feature>
<dbReference type="AlphaFoldDB" id="A0A9P4K081"/>
<protein>
    <submittedName>
        <fullName evidence="8">Uncharacterized protein</fullName>
    </submittedName>
</protein>
<comment type="similarity">
    <text evidence="2">Belongs to the major facilitator superfamily. Proton-dependent oligopeptide transporter (POT/PTR) (TC 2.A.17) family.</text>
</comment>
<dbReference type="SUPFAM" id="SSF103473">
    <property type="entry name" value="MFS general substrate transporter"/>
    <property type="match status" value="1"/>
</dbReference>
<reference evidence="9" key="1">
    <citation type="journal article" date="2020" name="Stud. Mycol.">
        <title>101 Dothideomycetes genomes: A test case for predicting lifestyles and emergence of pathogens.</title>
        <authorList>
            <person name="Haridas S."/>
            <person name="Albert R."/>
            <person name="Binder M."/>
            <person name="Bloem J."/>
            <person name="LaButti K."/>
            <person name="Salamov A."/>
            <person name="Andreopoulos B."/>
            <person name="Baker S."/>
            <person name="Barry K."/>
            <person name="Bills G."/>
            <person name="Bluhm B."/>
            <person name="Cannon C."/>
            <person name="Castanera R."/>
            <person name="Culley D."/>
            <person name="Daum C."/>
            <person name="Ezra D."/>
            <person name="Gonzalez J."/>
            <person name="Henrissat B."/>
            <person name="Kuo A."/>
            <person name="Liang C."/>
            <person name="Lipzen A."/>
            <person name="Lutzoni F."/>
            <person name="Magnuson J."/>
            <person name="Mondo S."/>
            <person name="Nolan M."/>
            <person name="Ohm R."/>
            <person name="Pangilinan J."/>
            <person name="Park H.-J."/>
            <person name="Ramirez L."/>
            <person name="Alfaro M."/>
            <person name="Sun H."/>
            <person name="Tritt A."/>
            <person name="Yoshinaga Y."/>
            <person name="Zwiers L.-H."/>
            <person name="Turgeon B."/>
            <person name="Goodwin S."/>
            <person name="Spatafora J."/>
            <person name="Crous P."/>
            <person name="Grigoriev I."/>
        </authorList>
    </citation>
    <scope>NUCLEOTIDE SEQUENCE [LARGE SCALE GENOMIC DNA]</scope>
    <source>
        <strain evidence="9">CBS 304.66</strain>
    </source>
</reference>
<dbReference type="InterPro" id="IPR036259">
    <property type="entry name" value="MFS_trans_sf"/>
</dbReference>
<evidence type="ECO:0000256" key="6">
    <source>
        <dbReference type="SAM" id="MobiDB-lite"/>
    </source>
</evidence>
<gene>
    <name evidence="8" type="ORF">CC78DRAFT_587291</name>
</gene>
<evidence type="ECO:0000256" key="1">
    <source>
        <dbReference type="ARBA" id="ARBA00004141"/>
    </source>
</evidence>
<evidence type="ECO:0000256" key="5">
    <source>
        <dbReference type="ARBA" id="ARBA00023136"/>
    </source>
</evidence>
<keyword evidence="5 7" id="KW-0472">Membrane</keyword>